<protein>
    <submittedName>
        <fullName evidence="2">Uncharacterized protein</fullName>
    </submittedName>
</protein>
<accession>A0AA39RB96</accession>
<dbReference type="AlphaFoldDB" id="A0AA39RB96"/>
<organism evidence="2 3">
    <name type="scientific">Cladonia borealis</name>
    <dbReference type="NCBI Taxonomy" id="184061"/>
    <lineage>
        <taxon>Eukaryota</taxon>
        <taxon>Fungi</taxon>
        <taxon>Dikarya</taxon>
        <taxon>Ascomycota</taxon>
        <taxon>Pezizomycotina</taxon>
        <taxon>Lecanoromycetes</taxon>
        <taxon>OSLEUM clade</taxon>
        <taxon>Lecanoromycetidae</taxon>
        <taxon>Lecanorales</taxon>
        <taxon>Lecanorineae</taxon>
        <taxon>Cladoniaceae</taxon>
        <taxon>Cladonia</taxon>
    </lineage>
</organism>
<evidence type="ECO:0000313" key="3">
    <source>
        <dbReference type="Proteomes" id="UP001166286"/>
    </source>
</evidence>
<feature type="compositionally biased region" description="Acidic residues" evidence="1">
    <location>
        <begin position="21"/>
        <end position="39"/>
    </location>
</feature>
<feature type="region of interest" description="Disordered" evidence="1">
    <location>
        <begin position="1"/>
        <end position="106"/>
    </location>
</feature>
<reference evidence="2" key="1">
    <citation type="submission" date="2023-03" db="EMBL/GenBank/DDBJ databases">
        <title>Complete genome of Cladonia borealis.</title>
        <authorList>
            <person name="Park H."/>
        </authorList>
    </citation>
    <scope>NUCLEOTIDE SEQUENCE</scope>
    <source>
        <strain evidence="2">ANT050790</strain>
    </source>
</reference>
<dbReference type="Proteomes" id="UP001166286">
    <property type="component" value="Unassembled WGS sequence"/>
</dbReference>
<keyword evidence="3" id="KW-1185">Reference proteome</keyword>
<comment type="caution">
    <text evidence="2">The sequence shown here is derived from an EMBL/GenBank/DDBJ whole genome shotgun (WGS) entry which is preliminary data.</text>
</comment>
<dbReference type="EMBL" id="JAFEKC020000001">
    <property type="protein sequence ID" value="KAK0517236.1"/>
    <property type="molecule type" value="Genomic_DNA"/>
</dbReference>
<evidence type="ECO:0000256" key="1">
    <source>
        <dbReference type="SAM" id="MobiDB-lite"/>
    </source>
</evidence>
<evidence type="ECO:0000313" key="2">
    <source>
        <dbReference type="EMBL" id="KAK0517236.1"/>
    </source>
</evidence>
<sequence length="138" mass="14378">MPQPLFYLGPEDVLDDHSADESLDGSVDDLAGDDSEDADLQTGVSSTTEAEPGSQEESMTEAIHSSVTDMMSTCGYLHPQFRVPPPSPASSSPTSSNGSDSVDAARGCNGALSFESLSRAMKVAPISVEAGICRLRVP</sequence>
<gene>
    <name evidence="2" type="ORF">JMJ35_000391</name>
</gene>
<proteinExistence type="predicted"/>
<name>A0AA39RB96_9LECA</name>
<feature type="compositionally biased region" description="Low complexity" evidence="1">
    <location>
        <begin position="89"/>
        <end position="101"/>
    </location>
</feature>